<evidence type="ECO:0000313" key="2">
    <source>
        <dbReference type="Proteomes" id="UP001156484"/>
    </source>
</evidence>
<organism evidence="1 2">
    <name type="scientific">Rhodococcus sacchari</name>
    <dbReference type="NCBI Taxonomy" id="2962047"/>
    <lineage>
        <taxon>Bacteria</taxon>
        <taxon>Bacillati</taxon>
        <taxon>Actinomycetota</taxon>
        <taxon>Actinomycetes</taxon>
        <taxon>Mycobacteriales</taxon>
        <taxon>Nocardiaceae</taxon>
        <taxon>Rhodococcus</taxon>
    </lineage>
</organism>
<proteinExistence type="predicted"/>
<evidence type="ECO:0000313" key="1">
    <source>
        <dbReference type="EMBL" id="UYP18903.1"/>
    </source>
</evidence>
<protein>
    <submittedName>
        <fullName evidence="1">CHASE3 domain-containing protein</fullName>
    </submittedName>
</protein>
<gene>
    <name evidence="1" type="ORF">OED52_20105</name>
</gene>
<reference evidence="1" key="1">
    <citation type="submission" date="2022-10" db="EMBL/GenBank/DDBJ databases">
        <title>Rhodococcus ferula Z13 complete genome.</title>
        <authorList>
            <person name="Long X."/>
            <person name="Zang M."/>
        </authorList>
    </citation>
    <scope>NUCLEOTIDE SEQUENCE</scope>
    <source>
        <strain evidence="1">Z13</strain>
    </source>
</reference>
<accession>A0ACD4DFX7</accession>
<dbReference type="EMBL" id="CP107551">
    <property type="protein sequence ID" value="UYP18903.1"/>
    <property type="molecule type" value="Genomic_DNA"/>
</dbReference>
<keyword evidence="2" id="KW-1185">Reference proteome</keyword>
<sequence>MRDPSVPETRTERLAARLVVQSWFQVAFAVLAVFAVIGSIVGGVFIQRTVQITDEVTDRIQPAMTQAYRLQAALLGQQTAARGYALTGDTSFLEPYEYGRNEEVAANARLRELLAGHPELLEDVEQIETLGDEWRRQYAEPLVESVEPGTNRRVDPAAAAAGRDTFVRLRALFDAENTALSAALEDRLDDLSRSRTIRNSVLIAMVVAFILTGLLMVVLVHNLVAAPLGRLRQAARRVAMEENFDQHIYPQGPKDIRALAGDVETMRGRIVDALTESRRQQDLLAKQTADLDAQAEELRRSNTELEQFAYVASHDLQEPLRKVASFCQLLEKRYGDILDERGQQYVHYAVDGAKRMQVLINDLLEFSRVGRIHDAYVQVDLGRSLDKALANLSTSVEETQARIERPDSLPEIVGDPTLLTMLWQNLIGNAIKFRHPDRAPVVRIECERIGEADGEAEGQWQLSVTDNGIGIDKEFADKVFVIFQRLHARDDYPGTGIGLALCKKIVEYHGGRIRIDTDYTDAHSGGTRICFTLGSSARPAEPVKHGSDTPGAPS</sequence>
<name>A0ACD4DFX7_9NOCA</name>
<dbReference type="Proteomes" id="UP001156484">
    <property type="component" value="Chromosome"/>
</dbReference>